<feature type="transmembrane region" description="Helical" evidence="2">
    <location>
        <begin position="54"/>
        <end position="72"/>
    </location>
</feature>
<sequence length="81" mass="9202">MDVEIHRDLGRHEAEIESLQRELNAVHTELREVKECLHSIRETLSEARGGWKTLMWLSGVSATVGALIFKLLSMAMTMLPK</sequence>
<evidence type="ECO:0000256" key="1">
    <source>
        <dbReference type="SAM" id="Coils"/>
    </source>
</evidence>
<evidence type="ECO:0000313" key="3">
    <source>
        <dbReference type="EMBL" id="KPL15444.1"/>
    </source>
</evidence>
<evidence type="ECO:0000256" key="2">
    <source>
        <dbReference type="SAM" id="Phobius"/>
    </source>
</evidence>
<proteinExistence type="predicted"/>
<reference evidence="3 4" key="1">
    <citation type="journal article" date="2015" name="Microbiome">
        <title>Genomic resolution of linkages in carbon, nitrogen, and sulfur cycling among widespread estuary sediment bacteria.</title>
        <authorList>
            <person name="Baker B.J."/>
            <person name="Lazar C.S."/>
            <person name="Teske A.P."/>
            <person name="Dick G.J."/>
        </authorList>
    </citation>
    <scope>NUCLEOTIDE SEQUENCE [LARGE SCALE GENOMIC DNA]</scope>
    <source>
        <strain evidence="3">SM1_77</strain>
    </source>
</reference>
<keyword evidence="2" id="KW-1133">Transmembrane helix</keyword>
<keyword evidence="1" id="KW-0175">Coiled coil</keyword>
<dbReference type="EMBL" id="LJVE01000014">
    <property type="protein sequence ID" value="KPL15444.1"/>
    <property type="molecule type" value="Genomic_DNA"/>
</dbReference>
<keyword evidence="2" id="KW-0472">Membrane</keyword>
<dbReference type="AlphaFoldDB" id="A0A0S8K0A5"/>
<comment type="caution">
    <text evidence="3">The sequence shown here is derived from an EMBL/GenBank/DDBJ whole genome shotgun (WGS) entry which is preliminary data.</text>
</comment>
<organism evidence="3 4">
    <name type="scientific">candidate division WOR_3 bacterium SM1_77</name>
    <dbReference type="NCBI Taxonomy" id="1703778"/>
    <lineage>
        <taxon>Bacteria</taxon>
        <taxon>Bacteria division WOR-3</taxon>
    </lineage>
</organism>
<gene>
    <name evidence="3" type="ORF">AMJ74_01395</name>
</gene>
<name>A0A0S8K0A5_UNCW3</name>
<evidence type="ECO:0000313" key="4">
    <source>
        <dbReference type="Proteomes" id="UP000050975"/>
    </source>
</evidence>
<feature type="coiled-coil region" evidence="1">
    <location>
        <begin position="9"/>
        <end position="36"/>
    </location>
</feature>
<protein>
    <submittedName>
        <fullName evidence="3">Uncharacterized protein</fullName>
    </submittedName>
</protein>
<dbReference type="Proteomes" id="UP000050975">
    <property type="component" value="Unassembled WGS sequence"/>
</dbReference>
<keyword evidence="2" id="KW-0812">Transmembrane</keyword>
<accession>A0A0S8K0A5</accession>